<dbReference type="PIRSF" id="PIRSF002741">
    <property type="entry name" value="MppA"/>
    <property type="match status" value="1"/>
</dbReference>
<dbReference type="Pfam" id="PF00496">
    <property type="entry name" value="SBP_bac_5"/>
    <property type="match status" value="1"/>
</dbReference>
<reference evidence="7 8" key="1">
    <citation type="submission" date="2019-01" db="EMBL/GenBank/DDBJ databases">
        <title>Genome sequencing of strain 2JSPR-7.</title>
        <authorList>
            <person name="Heo J."/>
            <person name="Kim S.-J."/>
            <person name="Kim J.-S."/>
            <person name="Hong S.-B."/>
            <person name="Kwon S.-W."/>
        </authorList>
    </citation>
    <scope>NUCLEOTIDE SEQUENCE [LARGE SCALE GENOMIC DNA]</scope>
    <source>
        <strain evidence="7 8">2JSPR-7</strain>
    </source>
</reference>
<dbReference type="OrthoDB" id="9801912at2"/>
<dbReference type="InterPro" id="IPR000914">
    <property type="entry name" value="SBP_5_dom"/>
</dbReference>
<dbReference type="Gene3D" id="3.10.105.10">
    <property type="entry name" value="Dipeptide-binding Protein, Domain 3"/>
    <property type="match status" value="1"/>
</dbReference>
<dbReference type="AlphaFoldDB" id="A0A4P6EM40"/>
<dbReference type="SUPFAM" id="SSF53850">
    <property type="entry name" value="Periplasmic binding protein-like II"/>
    <property type="match status" value="1"/>
</dbReference>
<dbReference type="GO" id="GO:0030313">
    <property type="term" value="C:cell envelope"/>
    <property type="evidence" value="ECO:0007669"/>
    <property type="project" value="UniProtKB-SubCell"/>
</dbReference>
<dbReference type="GO" id="GO:0043190">
    <property type="term" value="C:ATP-binding cassette (ABC) transporter complex"/>
    <property type="evidence" value="ECO:0007669"/>
    <property type="project" value="InterPro"/>
</dbReference>
<keyword evidence="8" id="KW-1185">Reference proteome</keyword>
<evidence type="ECO:0000259" key="6">
    <source>
        <dbReference type="Pfam" id="PF00496"/>
    </source>
</evidence>
<dbReference type="PANTHER" id="PTHR30290:SF10">
    <property type="entry name" value="PERIPLASMIC OLIGOPEPTIDE-BINDING PROTEIN-RELATED"/>
    <property type="match status" value="1"/>
</dbReference>
<dbReference type="Gene3D" id="3.90.76.10">
    <property type="entry name" value="Dipeptide-binding Protein, Domain 1"/>
    <property type="match status" value="1"/>
</dbReference>
<keyword evidence="3" id="KW-0813">Transport</keyword>
<comment type="similarity">
    <text evidence="2">Belongs to the bacterial solute-binding protein 5 family.</text>
</comment>
<dbReference type="PANTHER" id="PTHR30290">
    <property type="entry name" value="PERIPLASMIC BINDING COMPONENT OF ABC TRANSPORTER"/>
    <property type="match status" value="1"/>
</dbReference>
<dbReference type="InterPro" id="IPR039424">
    <property type="entry name" value="SBP_5"/>
</dbReference>
<evidence type="ECO:0000313" key="7">
    <source>
        <dbReference type="EMBL" id="QAY63900.1"/>
    </source>
</evidence>
<keyword evidence="4 5" id="KW-0732">Signal</keyword>
<protein>
    <submittedName>
        <fullName evidence="7">Peptide ABC transporter substrate-binding protein</fullName>
    </submittedName>
</protein>
<dbReference type="GO" id="GO:0015833">
    <property type="term" value="P:peptide transport"/>
    <property type="evidence" value="ECO:0007669"/>
    <property type="project" value="TreeGrafter"/>
</dbReference>
<feature type="chain" id="PRO_5039392168" evidence="5">
    <location>
        <begin position="27"/>
        <end position="546"/>
    </location>
</feature>
<feature type="domain" description="Solute-binding protein family 5" evidence="6">
    <location>
        <begin position="87"/>
        <end position="465"/>
    </location>
</feature>
<dbReference type="KEGG" id="xyl:ET495_12390"/>
<comment type="subcellular location">
    <subcellularLocation>
        <location evidence="1">Cell envelope</location>
    </subcellularLocation>
</comment>
<dbReference type="GO" id="GO:1904680">
    <property type="term" value="F:peptide transmembrane transporter activity"/>
    <property type="evidence" value="ECO:0007669"/>
    <property type="project" value="TreeGrafter"/>
</dbReference>
<evidence type="ECO:0000256" key="3">
    <source>
        <dbReference type="ARBA" id="ARBA00022448"/>
    </source>
</evidence>
<dbReference type="Gene3D" id="3.40.190.10">
    <property type="entry name" value="Periplasmic binding protein-like II"/>
    <property type="match status" value="1"/>
</dbReference>
<dbReference type="InterPro" id="IPR030678">
    <property type="entry name" value="Peptide/Ni-bd"/>
</dbReference>
<evidence type="ECO:0000256" key="2">
    <source>
        <dbReference type="ARBA" id="ARBA00005695"/>
    </source>
</evidence>
<sequence>MTSFQASHRRLVAAGAGAAAAALILAACGGAKDDGAGGAADGGSLTIGTTDKITSLDPAGSYDNGSFAVMNQVYPFLLNTPYGSPDVEPDIAASAEFTSPTEYTVTLKPGLTFANGHDLTSSDVKFTFDRQVAIAADDGPSSLLWNLDSTEAPDDTTVVFHLKSENDQTFPQVLSSPVGPIVDEEVFSPDAVTADDTIVQGDAFAGPYKITSYAVNELISYEAFDGYQGLLGKPATSEVNVKYYADSSNLKLEIEQGAIDVAYRSLSATDVASLENNKAVKVEHGPGGEIRYITFNFDTQPFGAKTAEADPAKALAVRQAVANLIDRQSISDQVYKGTYTPLYSYVPEGLTGANEALKGLYGDGEGGPSAEKAKAVLDAAGVTTPVTLSLQYSNDHYGPSSGDEYAQIKDQLEADGLFQVDLQTTEWVQYSKDRTTDVYPAYQLGWFPDYSDADNYLTPFFLEENFLSNHYVNPTVDGLIHDQGVETDPAKRAELIGQIQDAVAQDLSTVPYLQGAQTAVVRAEVTGADKTLDASFKFRYGALAKG</sequence>
<evidence type="ECO:0000256" key="1">
    <source>
        <dbReference type="ARBA" id="ARBA00004196"/>
    </source>
</evidence>
<evidence type="ECO:0000256" key="4">
    <source>
        <dbReference type="ARBA" id="ARBA00022729"/>
    </source>
</evidence>
<dbReference type="EMBL" id="CP035495">
    <property type="protein sequence ID" value="QAY63900.1"/>
    <property type="molecule type" value="Genomic_DNA"/>
</dbReference>
<evidence type="ECO:0000256" key="5">
    <source>
        <dbReference type="SAM" id="SignalP"/>
    </source>
</evidence>
<organism evidence="7 8">
    <name type="scientific">Xylanimonas allomyrinae</name>
    <dbReference type="NCBI Taxonomy" id="2509459"/>
    <lineage>
        <taxon>Bacteria</taxon>
        <taxon>Bacillati</taxon>
        <taxon>Actinomycetota</taxon>
        <taxon>Actinomycetes</taxon>
        <taxon>Micrococcales</taxon>
        <taxon>Promicromonosporaceae</taxon>
        <taxon>Xylanimonas</taxon>
    </lineage>
</organism>
<dbReference type="GO" id="GO:0042597">
    <property type="term" value="C:periplasmic space"/>
    <property type="evidence" value="ECO:0007669"/>
    <property type="project" value="UniProtKB-ARBA"/>
</dbReference>
<dbReference type="RefSeq" id="WP_129205060.1">
    <property type="nucleotide sequence ID" value="NZ_CP035495.1"/>
</dbReference>
<name>A0A4P6EM40_9MICO</name>
<feature type="signal peptide" evidence="5">
    <location>
        <begin position="1"/>
        <end position="26"/>
    </location>
</feature>
<dbReference type="Proteomes" id="UP000291758">
    <property type="component" value="Chromosome"/>
</dbReference>
<gene>
    <name evidence="7" type="ORF">ET495_12390</name>
</gene>
<evidence type="ECO:0000313" key="8">
    <source>
        <dbReference type="Proteomes" id="UP000291758"/>
    </source>
</evidence>
<proteinExistence type="inferred from homology"/>
<accession>A0A4P6EM40</accession>